<evidence type="ECO:0000313" key="1">
    <source>
        <dbReference type="EMBL" id="JAH06044.1"/>
    </source>
</evidence>
<proteinExistence type="predicted"/>
<name>A0A0E9PNG1_ANGAN</name>
<dbReference type="AlphaFoldDB" id="A0A0E9PNG1"/>
<dbReference type="EMBL" id="GBXM01102533">
    <property type="protein sequence ID" value="JAH06044.1"/>
    <property type="molecule type" value="Transcribed_RNA"/>
</dbReference>
<accession>A0A0E9PNG1</accession>
<sequence length="44" mass="5239">MRAKKTTNQRLLFCSFFLSLYYKSSSLTCGLIRLKRQFYSSTHI</sequence>
<organism evidence="1">
    <name type="scientific">Anguilla anguilla</name>
    <name type="common">European freshwater eel</name>
    <name type="synonym">Muraena anguilla</name>
    <dbReference type="NCBI Taxonomy" id="7936"/>
    <lineage>
        <taxon>Eukaryota</taxon>
        <taxon>Metazoa</taxon>
        <taxon>Chordata</taxon>
        <taxon>Craniata</taxon>
        <taxon>Vertebrata</taxon>
        <taxon>Euteleostomi</taxon>
        <taxon>Actinopterygii</taxon>
        <taxon>Neopterygii</taxon>
        <taxon>Teleostei</taxon>
        <taxon>Anguilliformes</taxon>
        <taxon>Anguillidae</taxon>
        <taxon>Anguilla</taxon>
    </lineage>
</organism>
<reference evidence="1" key="2">
    <citation type="journal article" date="2015" name="Fish Shellfish Immunol.">
        <title>Early steps in the European eel (Anguilla anguilla)-Vibrio vulnificus interaction in the gills: Role of the RtxA13 toxin.</title>
        <authorList>
            <person name="Callol A."/>
            <person name="Pajuelo D."/>
            <person name="Ebbesson L."/>
            <person name="Teles M."/>
            <person name="MacKenzie S."/>
            <person name="Amaro C."/>
        </authorList>
    </citation>
    <scope>NUCLEOTIDE SEQUENCE</scope>
</reference>
<reference evidence="1" key="1">
    <citation type="submission" date="2014-11" db="EMBL/GenBank/DDBJ databases">
        <authorList>
            <person name="Amaro Gonzalez C."/>
        </authorList>
    </citation>
    <scope>NUCLEOTIDE SEQUENCE</scope>
</reference>
<protein>
    <submittedName>
        <fullName evidence="1">Uncharacterized protein</fullName>
    </submittedName>
</protein>